<dbReference type="InterPro" id="IPR036427">
    <property type="entry name" value="Bromodomain-like_sf"/>
</dbReference>
<dbReference type="InterPro" id="IPR027353">
    <property type="entry name" value="NET_dom"/>
</dbReference>
<dbReference type="STRING" id="4096.A0A1U7YMM7"/>
<name>A0A1U7YMM7_NICSY</name>
<sequence>MEGVDASNLDLEKVGPQGNVAEVDGFRCSVDELVMKVDKLEQRVNEVEKFYLNASIKQPNTSKNTSSGKYKDKEKHVPGFKKLQLEASRGEAAAAKRMQELMRQFGTILRQITQHKWAWPFMQPVDVEGLGLHDYYEIIDRPMDFSTIKNQMEARDGAGYKHVREIFADVRLVFKNAMKYNDEKSDVHRMAKTLLEKFEEKWLQLLPKVTEEEKRREEEEAEVQLNMQLAQEAAHAKLARDLCNELYEVDTHLEELREMVVTRCRKISIEEKRNLGIALTKLSPEDLSKALEIVAQNNPLFPASAEEVELDIDAQSELTLWRLKFFVKDALEVQGKITSKGDNSNSVNLAVTNPNISAASKRKKEICDALVKNAKKRNKKPSK</sequence>
<reference evidence="7" key="1">
    <citation type="journal article" date="2013" name="Genome Biol.">
        <title>Reference genomes and transcriptomes of Nicotiana sylvestris and Nicotiana tomentosiformis.</title>
        <authorList>
            <person name="Sierro N."/>
            <person name="Battey J.N."/>
            <person name="Ouadi S."/>
            <person name="Bovet L."/>
            <person name="Goepfert S."/>
            <person name="Bakaher N."/>
            <person name="Peitsch M.C."/>
            <person name="Ivanov N.V."/>
        </authorList>
    </citation>
    <scope>NUCLEOTIDE SEQUENCE [LARGE SCALE GENOMIC DNA]</scope>
</reference>
<dbReference type="Proteomes" id="UP000189701">
    <property type="component" value="Unplaced"/>
</dbReference>
<keyword evidence="1" id="KW-0805">Transcription regulation</keyword>
<evidence type="ECO:0000256" key="3">
    <source>
        <dbReference type="ARBA" id="ARBA00023163"/>
    </source>
</evidence>
<dbReference type="SMART" id="SM00297">
    <property type="entry name" value="BROMO"/>
    <property type="match status" value="1"/>
</dbReference>
<dbReference type="SUPFAM" id="SSF47370">
    <property type="entry name" value="Bromodomain"/>
    <property type="match status" value="1"/>
</dbReference>
<dbReference type="KEGG" id="nsy:104246382"/>
<evidence type="ECO:0000313" key="7">
    <source>
        <dbReference type="Proteomes" id="UP000189701"/>
    </source>
</evidence>
<dbReference type="RefSeq" id="XP_009800489.1">
    <property type="nucleotide sequence ID" value="XM_009802187.1"/>
</dbReference>
<keyword evidence="3" id="KW-0804">Transcription</keyword>
<evidence type="ECO:0000256" key="4">
    <source>
        <dbReference type="PROSITE-ProRule" id="PRU00035"/>
    </source>
</evidence>
<evidence type="ECO:0000259" key="5">
    <source>
        <dbReference type="PROSITE" id="PS50014"/>
    </source>
</evidence>
<dbReference type="Gene3D" id="1.20.920.10">
    <property type="entry name" value="Bromodomain-like"/>
    <property type="match status" value="1"/>
</dbReference>
<dbReference type="GeneID" id="104246382"/>
<feature type="domain" description="Bromo" evidence="5">
    <location>
        <begin position="113"/>
        <end position="188"/>
    </location>
</feature>
<dbReference type="eggNOG" id="KOG1474">
    <property type="taxonomic scope" value="Eukaryota"/>
</dbReference>
<reference evidence="8" key="2">
    <citation type="submission" date="2025-08" db="UniProtKB">
        <authorList>
            <consortium name="RefSeq"/>
        </authorList>
    </citation>
    <scope>IDENTIFICATION</scope>
    <source>
        <tissue evidence="8">Leaf</tissue>
    </source>
</reference>
<dbReference type="AlphaFoldDB" id="A0A1U7YMM7"/>
<evidence type="ECO:0000313" key="8">
    <source>
        <dbReference type="RefSeq" id="XP_009800489.1"/>
    </source>
</evidence>
<dbReference type="Pfam" id="PF00439">
    <property type="entry name" value="Bromodomain"/>
    <property type="match status" value="1"/>
</dbReference>
<dbReference type="PANTHER" id="PTHR45926">
    <property type="entry name" value="OSJNBA0053K19.4 PROTEIN"/>
    <property type="match status" value="1"/>
</dbReference>
<dbReference type="PROSITE" id="PS51525">
    <property type="entry name" value="NET"/>
    <property type="match status" value="1"/>
</dbReference>
<proteinExistence type="predicted"/>
<dbReference type="InterPro" id="IPR001487">
    <property type="entry name" value="Bromodomain"/>
</dbReference>
<evidence type="ECO:0000256" key="2">
    <source>
        <dbReference type="ARBA" id="ARBA00023117"/>
    </source>
</evidence>
<dbReference type="Gene3D" id="1.20.1270.220">
    <property type="match status" value="1"/>
</dbReference>
<accession>A0A1U7YMM7</accession>
<keyword evidence="7" id="KW-1185">Reference proteome</keyword>
<protein>
    <submittedName>
        <fullName evidence="8">Transcription factor GTE6-like</fullName>
    </submittedName>
</protein>
<dbReference type="OrthoDB" id="21449at2759"/>
<gene>
    <name evidence="8" type="primary">LOC104246382</name>
</gene>
<evidence type="ECO:0000259" key="6">
    <source>
        <dbReference type="PROSITE" id="PS51525"/>
    </source>
</evidence>
<dbReference type="InterPro" id="IPR038336">
    <property type="entry name" value="NET_sf"/>
</dbReference>
<dbReference type="PROSITE" id="PS50014">
    <property type="entry name" value="BROMODOMAIN_2"/>
    <property type="match status" value="1"/>
</dbReference>
<organism evidence="7 8">
    <name type="scientific">Nicotiana sylvestris</name>
    <name type="common">Wood tobacco</name>
    <name type="synonym">South American tobacco</name>
    <dbReference type="NCBI Taxonomy" id="4096"/>
    <lineage>
        <taxon>Eukaryota</taxon>
        <taxon>Viridiplantae</taxon>
        <taxon>Streptophyta</taxon>
        <taxon>Embryophyta</taxon>
        <taxon>Tracheophyta</taxon>
        <taxon>Spermatophyta</taxon>
        <taxon>Magnoliopsida</taxon>
        <taxon>eudicotyledons</taxon>
        <taxon>Gunneridae</taxon>
        <taxon>Pentapetalae</taxon>
        <taxon>asterids</taxon>
        <taxon>lamiids</taxon>
        <taxon>Solanales</taxon>
        <taxon>Solanaceae</taxon>
        <taxon>Nicotianoideae</taxon>
        <taxon>Nicotianeae</taxon>
        <taxon>Nicotiana</taxon>
    </lineage>
</organism>
<dbReference type="Pfam" id="PF17035">
    <property type="entry name" value="BET"/>
    <property type="match status" value="1"/>
</dbReference>
<feature type="domain" description="NET" evidence="6">
    <location>
        <begin position="257"/>
        <end position="338"/>
    </location>
</feature>
<evidence type="ECO:0000256" key="1">
    <source>
        <dbReference type="ARBA" id="ARBA00023015"/>
    </source>
</evidence>
<dbReference type="PRINTS" id="PR00503">
    <property type="entry name" value="BROMODOMAIN"/>
</dbReference>
<keyword evidence="2 4" id="KW-0103">Bromodomain</keyword>